<evidence type="ECO:0000313" key="8">
    <source>
        <dbReference type="EMBL" id="NXM76273.1"/>
    </source>
</evidence>
<feature type="disulfide bond" evidence="5">
    <location>
        <begin position="12"/>
        <end position="22"/>
    </location>
</feature>
<feature type="disulfide bond" evidence="5">
    <location>
        <begin position="123"/>
        <end position="133"/>
    </location>
</feature>
<reference evidence="8 9" key="1">
    <citation type="submission" date="2019-09" db="EMBL/GenBank/DDBJ databases">
        <title>Bird 10,000 Genomes (B10K) Project - Family phase.</title>
        <authorList>
            <person name="Zhang G."/>
        </authorList>
    </citation>
    <scope>NUCLEOTIDE SEQUENCE [LARGE SCALE GENOMIC DNA]</scope>
    <source>
        <strain evidence="8">B10K-DU-002-03</strain>
        <tissue evidence="8">Muscle</tissue>
    </source>
</reference>
<evidence type="ECO:0000313" key="9">
    <source>
        <dbReference type="Proteomes" id="UP000553648"/>
    </source>
</evidence>
<feature type="domain" description="SRCR" evidence="7">
    <location>
        <begin position="1"/>
        <end position="43"/>
    </location>
</feature>
<keyword evidence="1" id="KW-0732">Signal</keyword>
<dbReference type="SMART" id="SM00202">
    <property type="entry name" value="SR"/>
    <property type="match status" value="1"/>
</dbReference>
<keyword evidence="2" id="KW-0677">Repeat</keyword>
<feature type="disulfide bond" evidence="5">
    <location>
        <begin position="92"/>
        <end position="153"/>
    </location>
</feature>
<keyword evidence="4" id="KW-0325">Glycoprotein</keyword>
<proteinExistence type="predicted"/>
<dbReference type="Proteomes" id="UP000553648">
    <property type="component" value="Unassembled WGS sequence"/>
</dbReference>
<sequence>GAGPIWLDDVNCTGTEVALSLCRYREWGHHNCHHGEDVGVVCAGTIPSAEQPQVRLVNGSTPCLGRVEVFHEHKWGTICDDTWDLADAQVICRQLGCGYALGAPGSARFGRGPDPIWLDGTHCTGREERLDQCELHAWGQHDCSHGEDVGVVCSGNTDVSSPPGANPLQVRLRDGPGPCSGQ</sequence>
<dbReference type="SUPFAM" id="SSF56487">
    <property type="entry name" value="SRCR-like"/>
    <property type="match status" value="2"/>
</dbReference>
<dbReference type="Gene3D" id="3.10.250.10">
    <property type="entry name" value="SRCR-like domain"/>
    <property type="match status" value="2"/>
</dbReference>
<dbReference type="PRINTS" id="PR00258">
    <property type="entry name" value="SPERACTRCPTR"/>
</dbReference>
<keyword evidence="3 5" id="KW-1015">Disulfide bond</keyword>
<evidence type="ECO:0000256" key="5">
    <source>
        <dbReference type="PROSITE-ProRule" id="PRU00196"/>
    </source>
</evidence>
<keyword evidence="9" id="KW-1185">Reference proteome</keyword>
<evidence type="ECO:0000256" key="3">
    <source>
        <dbReference type="ARBA" id="ARBA00023157"/>
    </source>
</evidence>
<name>A0A7L1DH12_9PASS</name>
<protein>
    <submittedName>
        <fullName evidence="8">DMBT1 protein</fullName>
    </submittedName>
</protein>
<dbReference type="PANTHER" id="PTHR19331">
    <property type="entry name" value="SCAVENGER RECEPTOR DOMAIN-CONTAINING"/>
    <property type="match status" value="1"/>
</dbReference>
<feature type="non-terminal residue" evidence="8">
    <location>
        <position position="1"/>
    </location>
</feature>
<comment type="caution">
    <text evidence="5">Lacks conserved residue(s) required for the propagation of feature annotation.</text>
</comment>
<dbReference type="Pfam" id="PF00530">
    <property type="entry name" value="SRCR"/>
    <property type="match status" value="2"/>
</dbReference>
<dbReference type="GO" id="GO:0016020">
    <property type="term" value="C:membrane"/>
    <property type="evidence" value="ECO:0007669"/>
    <property type="project" value="InterPro"/>
</dbReference>
<evidence type="ECO:0000259" key="7">
    <source>
        <dbReference type="PROSITE" id="PS50287"/>
    </source>
</evidence>
<gene>
    <name evidence="8" type="primary">Dmbt1_6</name>
    <name evidence="8" type="ORF">SERLUN_R05926</name>
</gene>
<dbReference type="PANTHER" id="PTHR19331:SF487">
    <property type="entry name" value="SOLUBLE SCAVENGER RECEPTOR CYSTEINE-RICH DOMAIN-CONTAINING PROTEIN SSC5D"/>
    <property type="match status" value="1"/>
</dbReference>
<dbReference type="InterPro" id="IPR036772">
    <property type="entry name" value="SRCR-like_dom_sf"/>
</dbReference>
<evidence type="ECO:0000256" key="1">
    <source>
        <dbReference type="ARBA" id="ARBA00022729"/>
    </source>
</evidence>
<evidence type="ECO:0000256" key="6">
    <source>
        <dbReference type="SAM" id="MobiDB-lite"/>
    </source>
</evidence>
<comment type="caution">
    <text evidence="8">The sequence shown here is derived from an EMBL/GenBank/DDBJ whole genome shotgun (WGS) entry which is preliminary data.</text>
</comment>
<feature type="non-terminal residue" evidence="8">
    <location>
        <position position="182"/>
    </location>
</feature>
<dbReference type="PROSITE" id="PS00420">
    <property type="entry name" value="SRCR_1"/>
    <property type="match status" value="1"/>
</dbReference>
<feature type="domain" description="SRCR" evidence="7">
    <location>
        <begin position="54"/>
        <end position="154"/>
    </location>
</feature>
<accession>A0A7L1DH12</accession>
<evidence type="ECO:0000256" key="2">
    <source>
        <dbReference type="ARBA" id="ARBA00022737"/>
    </source>
</evidence>
<dbReference type="EMBL" id="VXBA01004886">
    <property type="protein sequence ID" value="NXM76273.1"/>
    <property type="molecule type" value="Genomic_DNA"/>
</dbReference>
<feature type="region of interest" description="Disordered" evidence="6">
    <location>
        <begin position="157"/>
        <end position="182"/>
    </location>
</feature>
<dbReference type="OrthoDB" id="536948at2759"/>
<organism evidence="8 9">
    <name type="scientific">Serilophus lunatus</name>
    <name type="common">silver-breasted broadbill</name>
    <dbReference type="NCBI Taxonomy" id="239386"/>
    <lineage>
        <taxon>Eukaryota</taxon>
        <taxon>Metazoa</taxon>
        <taxon>Chordata</taxon>
        <taxon>Craniata</taxon>
        <taxon>Vertebrata</taxon>
        <taxon>Euteleostomi</taxon>
        <taxon>Archelosauria</taxon>
        <taxon>Archosauria</taxon>
        <taxon>Dinosauria</taxon>
        <taxon>Saurischia</taxon>
        <taxon>Theropoda</taxon>
        <taxon>Coelurosauria</taxon>
        <taxon>Aves</taxon>
        <taxon>Neognathae</taxon>
        <taxon>Neoaves</taxon>
        <taxon>Telluraves</taxon>
        <taxon>Australaves</taxon>
        <taxon>Passeriformes</taxon>
        <taxon>Eurylaimidae</taxon>
        <taxon>Serilophus</taxon>
    </lineage>
</organism>
<dbReference type="PROSITE" id="PS50287">
    <property type="entry name" value="SRCR_2"/>
    <property type="match status" value="2"/>
</dbReference>
<dbReference type="AlphaFoldDB" id="A0A7L1DH12"/>
<dbReference type="FunFam" id="3.10.250.10:FF:000006">
    <property type="entry name" value="neurotrypsin isoform X2"/>
    <property type="match status" value="1"/>
</dbReference>
<evidence type="ECO:0000256" key="4">
    <source>
        <dbReference type="ARBA" id="ARBA00023180"/>
    </source>
</evidence>
<feature type="disulfide bond" evidence="5">
    <location>
        <begin position="79"/>
        <end position="143"/>
    </location>
</feature>
<dbReference type="InterPro" id="IPR001190">
    <property type="entry name" value="SRCR"/>
</dbReference>